<evidence type="ECO:0000313" key="2">
    <source>
        <dbReference type="EMBL" id="CAF4580897.1"/>
    </source>
</evidence>
<evidence type="ECO:0000256" key="1">
    <source>
        <dbReference type="SAM" id="MobiDB-lite"/>
    </source>
</evidence>
<proteinExistence type="predicted"/>
<sequence>DVFAFKFEDIRNAHQLSTATLQKSLVQAQATLSALYRKAITFYTPPGIPRLMEIIMPADVPNSNDNDKNNSDDNDLSHDQ</sequence>
<dbReference type="Proteomes" id="UP000681722">
    <property type="component" value="Unassembled WGS sequence"/>
</dbReference>
<feature type="non-terminal residue" evidence="2">
    <location>
        <position position="1"/>
    </location>
</feature>
<name>A0A8S2Z0K7_9BILA</name>
<dbReference type="EMBL" id="CAJOBC010122539">
    <property type="protein sequence ID" value="CAF4580897.1"/>
    <property type="molecule type" value="Genomic_DNA"/>
</dbReference>
<comment type="caution">
    <text evidence="2">The sequence shown here is derived from an EMBL/GenBank/DDBJ whole genome shotgun (WGS) entry which is preliminary data.</text>
</comment>
<protein>
    <submittedName>
        <fullName evidence="2">Uncharacterized protein</fullName>
    </submittedName>
</protein>
<dbReference type="AlphaFoldDB" id="A0A8S2Z0K7"/>
<reference evidence="2" key="1">
    <citation type="submission" date="2021-02" db="EMBL/GenBank/DDBJ databases">
        <authorList>
            <person name="Nowell W R."/>
        </authorList>
    </citation>
    <scope>NUCLEOTIDE SEQUENCE</scope>
</reference>
<feature type="compositionally biased region" description="Basic and acidic residues" evidence="1">
    <location>
        <begin position="65"/>
        <end position="80"/>
    </location>
</feature>
<accession>A0A8S2Z0K7</accession>
<feature type="region of interest" description="Disordered" evidence="1">
    <location>
        <begin position="58"/>
        <end position="80"/>
    </location>
</feature>
<evidence type="ECO:0000313" key="3">
    <source>
        <dbReference type="Proteomes" id="UP000681722"/>
    </source>
</evidence>
<organism evidence="2 3">
    <name type="scientific">Didymodactylos carnosus</name>
    <dbReference type="NCBI Taxonomy" id="1234261"/>
    <lineage>
        <taxon>Eukaryota</taxon>
        <taxon>Metazoa</taxon>
        <taxon>Spiralia</taxon>
        <taxon>Gnathifera</taxon>
        <taxon>Rotifera</taxon>
        <taxon>Eurotatoria</taxon>
        <taxon>Bdelloidea</taxon>
        <taxon>Philodinida</taxon>
        <taxon>Philodinidae</taxon>
        <taxon>Didymodactylos</taxon>
    </lineage>
</organism>
<gene>
    <name evidence="2" type="ORF">SRO942_LOCUS48129</name>
</gene>